<keyword evidence="1" id="KW-0812">Transmembrane</keyword>
<protein>
    <submittedName>
        <fullName evidence="2">Uncharacterized protein</fullName>
    </submittedName>
</protein>
<accession>A0A7W3LPZ6</accession>
<feature type="transmembrane region" description="Helical" evidence="1">
    <location>
        <begin position="32"/>
        <end position="50"/>
    </location>
</feature>
<evidence type="ECO:0000256" key="1">
    <source>
        <dbReference type="SAM" id="Phobius"/>
    </source>
</evidence>
<keyword evidence="1" id="KW-1133">Transmembrane helix</keyword>
<evidence type="ECO:0000313" key="2">
    <source>
        <dbReference type="EMBL" id="MBA8952171.1"/>
    </source>
</evidence>
<feature type="transmembrane region" description="Helical" evidence="1">
    <location>
        <begin position="129"/>
        <end position="147"/>
    </location>
</feature>
<keyword evidence="1" id="KW-0472">Membrane</keyword>
<proteinExistence type="predicted"/>
<dbReference type="Proteomes" id="UP000572680">
    <property type="component" value="Unassembled WGS sequence"/>
</dbReference>
<dbReference type="RefSeq" id="WP_182844431.1">
    <property type="nucleotide sequence ID" value="NZ_BAAALP010000018.1"/>
</dbReference>
<feature type="transmembrane region" description="Helical" evidence="1">
    <location>
        <begin position="159"/>
        <end position="180"/>
    </location>
</feature>
<reference evidence="2 3" key="1">
    <citation type="submission" date="2020-08" db="EMBL/GenBank/DDBJ databases">
        <title>Genomic Encyclopedia of Type Strains, Phase IV (KMG-IV): sequencing the most valuable type-strain genomes for metagenomic binning, comparative biology and taxonomic classification.</title>
        <authorList>
            <person name="Goeker M."/>
        </authorList>
    </citation>
    <scope>NUCLEOTIDE SEQUENCE [LARGE SCALE GENOMIC DNA]</scope>
    <source>
        <strain evidence="2 3">DSM 44197</strain>
    </source>
</reference>
<dbReference type="AlphaFoldDB" id="A0A7W3LPZ6"/>
<feature type="transmembrane region" description="Helical" evidence="1">
    <location>
        <begin position="55"/>
        <end position="75"/>
    </location>
</feature>
<name>A0A7W3LPZ6_ACTNM</name>
<dbReference type="EMBL" id="JACJIA010000004">
    <property type="protein sequence ID" value="MBA8952171.1"/>
    <property type="molecule type" value="Genomic_DNA"/>
</dbReference>
<feature type="transmembrane region" description="Helical" evidence="1">
    <location>
        <begin position="81"/>
        <end position="98"/>
    </location>
</feature>
<sequence length="181" mass="17828">MESSETLLRHWPGVLGLATAALALAADPDGPGIAVAVFVAALCYLGAAALGRRWVAWAGVPAGALVAVLTEAAGLSNPVRLVIAAAIALALVVAGVLGGVPRPALAAQTAALAGYGGLAAVAALAAPRVALALTGVVLAAHAVWDVVHHRRDQVVPRSLAEYCIVLDVPLGVGAVVLAVIG</sequence>
<feature type="transmembrane region" description="Helical" evidence="1">
    <location>
        <begin position="7"/>
        <end position="26"/>
    </location>
</feature>
<keyword evidence="3" id="KW-1185">Reference proteome</keyword>
<comment type="caution">
    <text evidence="2">The sequence shown here is derived from an EMBL/GenBank/DDBJ whole genome shotgun (WGS) entry which is preliminary data.</text>
</comment>
<evidence type="ECO:0000313" key="3">
    <source>
        <dbReference type="Proteomes" id="UP000572680"/>
    </source>
</evidence>
<organism evidence="2 3">
    <name type="scientific">Actinomadura namibiensis</name>
    <dbReference type="NCBI Taxonomy" id="182080"/>
    <lineage>
        <taxon>Bacteria</taxon>
        <taxon>Bacillati</taxon>
        <taxon>Actinomycetota</taxon>
        <taxon>Actinomycetes</taxon>
        <taxon>Streptosporangiales</taxon>
        <taxon>Thermomonosporaceae</taxon>
        <taxon>Actinomadura</taxon>
    </lineage>
</organism>
<gene>
    <name evidence="2" type="ORF">HNR61_003811</name>
</gene>